<evidence type="ECO:0000256" key="5">
    <source>
        <dbReference type="SAM" id="MobiDB-lite"/>
    </source>
</evidence>
<dbReference type="AlphaFoldDB" id="A0A219B6H3"/>
<dbReference type="PANTHER" id="PTHR43531:SF11">
    <property type="entry name" value="METHYL-ACCEPTING CHEMOTAXIS PROTEIN 3"/>
    <property type="match status" value="1"/>
</dbReference>
<dbReference type="PROSITE" id="PS50111">
    <property type="entry name" value="CHEMOTAXIS_TRANSDUC_2"/>
    <property type="match status" value="1"/>
</dbReference>
<feature type="transmembrane region" description="Helical" evidence="6">
    <location>
        <begin position="48"/>
        <end position="71"/>
    </location>
</feature>
<comment type="similarity">
    <text evidence="2">Belongs to the methyl-accepting chemotaxis (MCP) protein family.</text>
</comment>
<keyword evidence="3" id="KW-0807">Transducer</keyword>
<dbReference type="Proteomes" id="UP000198462">
    <property type="component" value="Unassembled WGS sequence"/>
</dbReference>
<dbReference type="SUPFAM" id="SSF158472">
    <property type="entry name" value="HAMP domain-like"/>
    <property type="match status" value="1"/>
</dbReference>
<dbReference type="SUPFAM" id="SSF58104">
    <property type="entry name" value="Methyl-accepting chemotaxis protein (MCP) signaling domain"/>
    <property type="match status" value="1"/>
</dbReference>
<dbReference type="PROSITE" id="PS50906">
    <property type="entry name" value="NIT"/>
    <property type="match status" value="1"/>
</dbReference>
<dbReference type="SMART" id="SM00304">
    <property type="entry name" value="HAMP"/>
    <property type="match status" value="2"/>
</dbReference>
<evidence type="ECO:0000313" key="11">
    <source>
        <dbReference type="Proteomes" id="UP000198462"/>
    </source>
</evidence>
<dbReference type="PROSITE" id="PS50885">
    <property type="entry name" value="HAMP"/>
    <property type="match status" value="2"/>
</dbReference>
<accession>A0A219B6H3</accession>
<sequence>MGRYSDMTSKADKVFIDEDPSGLSAISKNHRKTEGASVLSNMSISRRLLLISVFPALAALFLIAGDVSSLFDQRAQAVRLAGAAHIAAGVSDLVHELQRERGLSAGYTGSGGAKFAEELPRQRAATDASLAALETELADYEASAVSEEAAEHVLDLQNGVRALSTMRGRIDDMALTVPELAGAYTGLVNDGLRSIETLLEVGSDEAQSREADAYLAVIHAKEDAGLERAMGATGFGAGAFPAPIYRKFVSLIALQDDEFRRFGLAATAEQIAELERVLASPASQTVQQFRDGAHRSALEGEPLNVDAARWWTAITKKIDDLKTIDSSIGEHMVAVADAQKRSADLQLLLNALAILLVGGVLATLVFLIGRSIVVPLRQIGDATDSIARGQLDDALPLPAGRNELVDLGQSVDALRSQLKAAEEAKAEQTRLICDSIGTGLDALAKGDLTHRVEADLIGPFAGLKQNFNQAVDGLHDLMGSIVRTAVEIRASSSEISQASEDLARRTESNAASLEQTAATLCDVEGRLQSTASAAGETVRQADEAMARVGDGRAIAADAVQAMSRVSESAEGIDTVIEGLDKIAFQTRVLAMNAAVEAGRAGEAGRGFAVVADLVSSLAMRAEEEAKNARSQLTVTQTEVGLAVESVERVDGALDTIHDGVNKVNELLGRMAEDNQAQSSSLSEISSAVNTMDKSTQQNAAMVEETSAAARNLDTEIDALVGHTERFKTSVSSERDTASRPAGGRLSGPDGWAPPMAGTVREPVAA</sequence>
<dbReference type="PRINTS" id="PR00260">
    <property type="entry name" value="CHEMTRNSDUCR"/>
</dbReference>
<dbReference type="Pfam" id="PF00015">
    <property type="entry name" value="MCPsignal"/>
    <property type="match status" value="1"/>
</dbReference>
<feature type="transmembrane region" description="Helical" evidence="6">
    <location>
        <begin position="347"/>
        <end position="369"/>
    </location>
</feature>
<feature type="domain" description="HAMP" evidence="8">
    <location>
        <begin position="370"/>
        <end position="423"/>
    </location>
</feature>
<dbReference type="GO" id="GO:0016020">
    <property type="term" value="C:membrane"/>
    <property type="evidence" value="ECO:0007669"/>
    <property type="project" value="InterPro"/>
</dbReference>
<dbReference type="GO" id="GO:0004888">
    <property type="term" value="F:transmembrane signaling receptor activity"/>
    <property type="evidence" value="ECO:0007669"/>
    <property type="project" value="InterPro"/>
</dbReference>
<dbReference type="GO" id="GO:0006935">
    <property type="term" value="P:chemotaxis"/>
    <property type="evidence" value="ECO:0007669"/>
    <property type="project" value="UniProtKB-KW"/>
</dbReference>
<evidence type="ECO:0000259" key="9">
    <source>
        <dbReference type="PROSITE" id="PS50906"/>
    </source>
</evidence>
<dbReference type="Pfam" id="PF08376">
    <property type="entry name" value="NIT"/>
    <property type="match status" value="1"/>
</dbReference>
<dbReference type="InterPro" id="IPR051310">
    <property type="entry name" value="MCP_chemotaxis"/>
</dbReference>
<evidence type="ECO:0000256" key="2">
    <source>
        <dbReference type="ARBA" id="ARBA00029447"/>
    </source>
</evidence>
<organism evidence="10 11">
    <name type="scientific">Pacificimonas flava</name>
    <dbReference type="NCBI Taxonomy" id="1234595"/>
    <lineage>
        <taxon>Bacteria</taxon>
        <taxon>Pseudomonadati</taxon>
        <taxon>Pseudomonadota</taxon>
        <taxon>Alphaproteobacteria</taxon>
        <taxon>Sphingomonadales</taxon>
        <taxon>Sphingosinicellaceae</taxon>
        <taxon>Pacificimonas</taxon>
    </lineage>
</organism>
<dbReference type="Gene3D" id="6.10.340.10">
    <property type="match status" value="1"/>
</dbReference>
<feature type="domain" description="HAMP" evidence="8">
    <location>
        <begin position="434"/>
        <end position="479"/>
    </location>
</feature>
<keyword evidence="1" id="KW-0145">Chemotaxis</keyword>
<feature type="coiled-coil region" evidence="4">
    <location>
        <begin position="123"/>
        <end position="150"/>
    </location>
</feature>
<dbReference type="PANTHER" id="PTHR43531">
    <property type="entry name" value="PROTEIN ICFG"/>
    <property type="match status" value="1"/>
</dbReference>
<evidence type="ECO:0000313" key="10">
    <source>
        <dbReference type="EMBL" id="OWV33955.1"/>
    </source>
</evidence>
<keyword evidence="11" id="KW-1185">Reference proteome</keyword>
<evidence type="ECO:0000256" key="6">
    <source>
        <dbReference type="SAM" id="Phobius"/>
    </source>
</evidence>
<evidence type="ECO:0000259" key="7">
    <source>
        <dbReference type="PROSITE" id="PS50111"/>
    </source>
</evidence>
<dbReference type="InterPro" id="IPR004089">
    <property type="entry name" value="MCPsignal_dom"/>
</dbReference>
<feature type="region of interest" description="Disordered" evidence="5">
    <location>
        <begin position="724"/>
        <end position="765"/>
    </location>
</feature>
<keyword evidence="4" id="KW-0175">Coiled coil</keyword>
<dbReference type="InterPro" id="IPR013587">
    <property type="entry name" value="Nitrate/nitrite_sensing"/>
</dbReference>
<reference evidence="11" key="1">
    <citation type="submission" date="2017-05" db="EMBL/GenBank/DDBJ databases">
        <authorList>
            <person name="Lin X."/>
        </authorList>
    </citation>
    <scope>NUCLEOTIDE SEQUENCE [LARGE SCALE GENOMIC DNA]</scope>
    <source>
        <strain evidence="11">JLT2012</strain>
    </source>
</reference>
<dbReference type="InterPro" id="IPR004090">
    <property type="entry name" value="Chemotax_Me-accpt_rcpt"/>
</dbReference>
<feature type="coiled-coil region" evidence="4">
    <location>
        <begin position="404"/>
        <end position="431"/>
    </location>
</feature>
<dbReference type="SMART" id="SM00283">
    <property type="entry name" value="MA"/>
    <property type="match status" value="1"/>
</dbReference>
<evidence type="ECO:0000256" key="4">
    <source>
        <dbReference type="SAM" id="Coils"/>
    </source>
</evidence>
<dbReference type="InterPro" id="IPR003660">
    <property type="entry name" value="HAMP_dom"/>
</dbReference>
<feature type="domain" description="Methyl-accepting transducer" evidence="7">
    <location>
        <begin position="484"/>
        <end position="713"/>
    </location>
</feature>
<dbReference type="EMBL" id="NFZT01000001">
    <property type="protein sequence ID" value="OWV33955.1"/>
    <property type="molecule type" value="Genomic_DNA"/>
</dbReference>
<feature type="compositionally biased region" description="Basic and acidic residues" evidence="5">
    <location>
        <begin position="724"/>
        <end position="737"/>
    </location>
</feature>
<dbReference type="OrthoDB" id="5292010at2"/>
<protein>
    <recommendedName>
        <fullName evidence="12">Methyl-accepting chemotaxis protein</fullName>
    </recommendedName>
</protein>
<keyword evidence="6" id="KW-0812">Transmembrane</keyword>
<feature type="domain" description="NIT" evidence="9">
    <location>
        <begin position="88"/>
        <end position="339"/>
    </location>
</feature>
<proteinExistence type="inferred from homology"/>
<evidence type="ECO:0008006" key="12">
    <source>
        <dbReference type="Google" id="ProtNLM"/>
    </source>
</evidence>
<keyword evidence="6" id="KW-0472">Membrane</keyword>
<dbReference type="Gene3D" id="1.10.287.950">
    <property type="entry name" value="Methyl-accepting chemotaxis protein"/>
    <property type="match status" value="1"/>
</dbReference>
<keyword evidence="6" id="KW-1133">Transmembrane helix</keyword>
<name>A0A219B6H3_9SPHN</name>
<evidence type="ECO:0000256" key="1">
    <source>
        <dbReference type="ARBA" id="ARBA00022500"/>
    </source>
</evidence>
<gene>
    <name evidence="10" type="ORF">B5C34_11110</name>
</gene>
<evidence type="ECO:0000259" key="8">
    <source>
        <dbReference type="PROSITE" id="PS50885"/>
    </source>
</evidence>
<comment type="caution">
    <text evidence="10">The sequence shown here is derived from an EMBL/GenBank/DDBJ whole genome shotgun (WGS) entry which is preliminary data.</text>
</comment>
<dbReference type="InterPro" id="IPR010910">
    <property type="entry name" value="Nitrate/nitrite_sensing_bac"/>
</dbReference>
<dbReference type="Pfam" id="PF00672">
    <property type="entry name" value="HAMP"/>
    <property type="match status" value="2"/>
</dbReference>
<evidence type="ECO:0000256" key="3">
    <source>
        <dbReference type="PROSITE-ProRule" id="PRU00284"/>
    </source>
</evidence>
<dbReference type="GO" id="GO:0007165">
    <property type="term" value="P:signal transduction"/>
    <property type="evidence" value="ECO:0007669"/>
    <property type="project" value="UniProtKB-KW"/>
</dbReference>